<name>A0ABQ5FEF4_9ASTR</name>
<reference evidence="1" key="1">
    <citation type="journal article" date="2022" name="Int. J. Mol. Sci.">
        <title>Draft Genome of Tanacetum Coccineum: Genomic Comparison of Closely Related Tanacetum-Family Plants.</title>
        <authorList>
            <person name="Yamashiro T."/>
            <person name="Shiraishi A."/>
            <person name="Nakayama K."/>
            <person name="Satake H."/>
        </authorList>
    </citation>
    <scope>NUCLEOTIDE SEQUENCE</scope>
</reference>
<comment type="caution">
    <text evidence="1">The sequence shown here is derived from an EMBL/GenBank/DDBJ whole genome shotgun (WGS) entry which is preliminary data.</text>
</comment>
<proteinExistence type="predicted"/>
<protein>
    <submittedName>
        <fullName evidence="1">Uncharacterized protein</fullName>
    </submittedName>
</protein>
<keyword evidence="2" id="KW-1185">Reference proteome</keyword>
<dbReference type="EMBL" id="BQNB010017310">
    <property type="protein sequence ID" value="GJT61685.1"/>
    <property type="molecule type" value="Genomic_DNA"/>
</dbReference>
<sequence length="305" mass="34870">MTLEDAQAQLNEMKRLADLKAKQEKSEQRADPLPITKISYKVDSSKQASIRITRGNNPLSLTVYDKFIINMSGFTEWLKLHALASISNTKANNLLLKILKAKFLWLKSQAGKLGLTPPPPELCAFDLCAPKKKRKRASEILEEVFVKEDIRVDGMHRNGIEGNRGLVIREPEPRIFFYNGNFDLVFQREEEFHLATTAQLIRLQNAIQRGSPEAEEIFAKLDLTIKARNDVTEARKTSTIIEGLAVCKDLASNLRRIQVKDIVNEVEDHLKTYSSAGMDISWYVEGIRWGFKDNQRWQYSDYPVC</sequence>
<dbReference type="Proteomes" id="UP001151760">
    <property type="component" value="Unassembled WGS sequence"/>
</dbReference>
<gene>
    <name evidence="1" type="ORF">Tco_1005218</name>
</gene>
<organism evidence="1 2">
    <name type="scientific">Tanacetum coccineum</name>
    <dbReference type="NCBI Taxonomy" id="301880"/>
    <lineage>
        <taxon>Eukaryota</taxon>
        <taxon>Viridiplantae</taxon>
        <taxon>Streptophyta</taxon>
        <taxon>Embryophyta</taxon>
        <taxon>Tracheophyta</taxon>
        <taxon>Spermatophyta</taxon>
        <taxon>Magnoliopsida</taxon>
        <taxon>eudicotyledons</taxon>
        <taxon>Gunneridae</taxon>
        <taxon>Pentapetalae</taxon>
        <taxon>asterids</taxon>
        <taxon>campanulids</taxon>
        <taxon>Asterales</taxon>
        <taxon>Asteraceae</taxon>
        <taxon>Asteroideae</taxon>
        <taxon>Anthemideae</taxon>
        <taxon>Anthemidinae</taxon>
        <taxon>Tanacetum</taxon>
    </lineage>
</organism>
<evidence type="ECO:0000313" key="2">
    <source>
        <dbReference type="Proteomes" id="UP001151760"/>
    </source>
</evidence>
<accession>A0ABQ5FEF4</accession>
<evidence type="ECO:0000313" key="1">
    <source>
        <dbReference type="EMBL" id="GJT61685.1"/>
    </source>
</evidence>
<reference evidence="1" key="2">
    <citation type="submission" date="2022-01" db="EMBL/GenBank/DDBJ databases">
        <authorList>
            <person name="Yamashiro T."/>
            <person name="Shiraishi A."/>
            <person name="Satake H."/>
            <person name="Nakayama K."/>
        </authorList>
    </citation>
    <scope>NUCLEOTIDE SEQUENCE</scope>
</reference>